<comment type="caution">
    <text evidence="1">The sequence shown here is derived from an EMBL/GenBank/DDBJ whole genome shotgun (WGS) entry which is preliminary data.</text>
</comment>
<name>A0ACC2NG89_9HYME</name>
<protein>
    <submittedName>
        <fullName evidence="1">Uncharacterized protein</fullName>
    </submittedName>
</protein>
<gene>
    <name evidence="1" type="ORF">QAD02_001434</name>
</gene>
<accession>A0ACC2NG89</accession>
<keyword evidence="2" id="KW-1185">Reference proteome</keyword>
<dbReference type="Proteomes" id="UP001239111">
    <property type="component" value="Chromosome 3"/>
</dbReference>
<evidence type="ECO:0000313" key="2">
    <source>
        <dbReference type="Proteomes" id="UP001239111"/>
    </source>
</evidence>
<reference evidence="1" key="1">
    <citation type="submission" date="2023-04" db="EMBL/GenBank/DDBJ databases">
        <title>A chromosome-level genome assembly of the parasitoid wasp Eretmocerus hayati.</title>
        <authorList>
            <person name="Zhong Y."/>
            <person name="Liu S."/>
            <person name="Liu Y."/>
        </authorList>
    </citation>
    <scope>NUCLEOTIDE SEQUENCE</scope>
    <source>
        <strain evidence="1">ZJU_SS_LIU_2023</strain>
    </source>
</reference>
<organism evidence="1 2">
    <name type="scientific">Eretmocerus hayati</name>
    <dbReference type="NCBI Taxonomy" id="131215"/>
    <lineage>
        <taxon>Eukaryota</taxon>
        <taxon>Metazoa</taxon>
        <taxon>Ecdysozoa</taxon>
        <taxon>Arthropoda</taxon>
        <taxon>Hexapoda</taxon>
        <taxon>Insecta</taxon>
        <taxon>Pterygota</taxon>
        <taxon>Neoptera</taxon>
        <taxon>Endopterygota</taxon>
        <taxon>Hymenoptera</taxon>
        <taxon>Apocrita</taxon>
        <taxon>Proctotrupomorpha</taxon>
        <taxon>Chalcidoidea</taxon>
        <taxon>Aphelinidae</taxon>
        <taxon>Aphelininae</taxon>
        <taxon>Eretmocerus</taxon>
    </lineage>
</organism>
<proteinExistence type="predicted"/>
<evidence type="ECO:0000313" key="1">
    <source>
        <dbReference type="EMBL" id="KAJ8670175.1"/>
    </source>
</evidence>
<dbReference type="EMBL" id="CM056743">
    <property type="protein sequence ID" value="KAJ8670175.1"/>
    <property type="molecule type" value="Genomic_DNA"/>
</dbReference>
<sequence length="483" mass="56067">MSSSISVDFLKSALSDILRNDPTIKEQIPNFIDLWRDSTDVNEERDELVHYARWLLREFPFIRAAREILNITDERAVVSDEMRMKKFKSMYVRENETWRNYLSRNIAFQTLGYRHVYMKLLSKLCVQMKMRCRVQTTSLSENIEVHARDTKNVREAVDSSCHDRCVFIIDKDTPIESMKILHALDIVKFSFVKDVRHNSNRATTNAMARNRTVYVDAALLFNDDIDVSGTSVPATLLSLDMNGHEVDLEAFLGSDKSISRLVDKFEKICKIAYRAGYVTTWCCNSKLKCYAQRQLAIVLFNVLHFATNLATYCRVPTSLRGTFVQATHALVYELFYKGSIDSSCDYFRKYSHMIRSEDYERSAFKRGVPKWMDMGRPICSMNCLGWANTIERMKAGMSNGVLLAHEKDETIEAQALSQFHDDSTLRYKDPMFGLMNESVKQYFSDTIDCLETPITRTVPFEKWCELVHCCRLLKIDRICFKKI</sequence>